<comment type="caution">
    <text evidence="7">The sequence shown here is derived from an EMBL/GenBank/DDBJ whole genome shotgun (WGS) entry which is preliminary data.</text>
</comment>
<gene>
    <name evidence="7" type="ORF">H4219_005730</name>
</gene>
<dbReference type="AlphaFoldDB" id="A0A9W7ZLP1"/>
<evidence type="ECO:0000256" key="2">
    <source>
        <dbReference type="ARBA" id="ARBA00022771"/>
    </source>
</evidence>
<dbReference type="Pfam" id="PF13639">
    <property type="entry name" value="zf-RING_2"/>
    <property type="match status" value="1"/>
</dbReference>
<accession>A0A9W7ZLP1</accession>
<dbReference type="Gene3D" id="3.30.40.10">
    <property type="entry name" value="Zinc/RING finger domain, C3HC4 (zinc finger)"/>
    <property type="match status" value="1"/>
</dbReference>
<dbReference type="PROSITE" id="PS50089">
    <property type="entry name" value="ZF_RING_2"/>
    <property type="match status" value="1"/>
</dbReference>
<proteinExistence type="predicted"/>
<dbReference type="SUPFAM" id="SSF57850">
    <property type="entry name" value="RING/U-box"/>
    <property type="match status" value="1"/>
</dbReference>
<evidence type="ECO:0000256" key="1">
    <source>
        <dbReference type="ARBA" id="ARBA00022723"/>
    </source>
</evidence>
<feature type="domain" description="RING-type" evidence="6">
    <location>
        <begin position="124"/>
        <end position="163"/>
    </location>
</feature>
<name>A0A9W7ZLP1_9FUNG</name>
<dbReference type="GO" id="GO:0016567">
    <property type="term" value="P:protein ubiquitination"/>
    <property type="evidence" value="ECO:0007669"/>
    <property type="project" value="TreeGrafter"/>
</dbReference>
<feature type="region of interest" description="Disordered" evidence="5">
    <location>
        <begin position="89"/>
        <end position="114"/>
    </location>
</feature>
<evidence type="ECO:0000256" key="4">
    <source>
        <dbReference type="PROSITE-ProRule" id="PRU00175"/>
    </source>
</evidence>
<organism evidence="7 8">
    <name type="scientific">Mycoemilia scoparia</name>
    <dbReference type="NCBI Taxonomy" id="417184"/>
    <lineage>
        <taxon>Eukaryota</taxon>
        <taxon>Fungi</taxon>
        <taxon>Fungi incertae sedis</taxon>
        <taxon>Zoopagomycota</taxon>
        <taxon>Kickxellomycotina</taxon>
        <taxon>Kickxellomycetes</taxon>
        <taxon>Kickxellales</taxon>
        <taxon>Kickxellaceae</taxon>
        <taxon>Mycoemilia</taxon>
    </lineage>
</organism>
<dbReference type="PANTHER" id="PTHR15710">
    <property type="entry name" value="E3 UBIQUITIN-PROTEIN LIGASE PRAJA"/>
    <property type="match status" value="1"/>
</dbReference>
<dbReference type="EMBL" id="JANBPU010000379">
    <property type="protein sequence ID" value="KAJ1912091.1"/>
    <property type="molecule type" value="Genomic_DNA"/>
</dbReference>
<dbReference type="OrthoDB" id="8062037at2759"/>
<keyword evidence="2 4" id="KW-0863">Zinc-finger</keyword>
<dbReference type="InterPro" id="IPR001841">
    <property type="entry name" value="Znf_RING"/>
</dbReference>
<dbReference type="PANTHER" id="PTHR15710:SF243">
    <property type="entry name" value="E3 UBIQUITIN-PROTEIN LIGASE PRAJA-2 ISOFORM X1"/>
    <property type="match status" value="1"/>
</dbReference>
<keyword evidence="8" id="KW-1185">Reference proteome</keyword>
<dbReference type="Proteomes" id="UP001150538">
    <property type="component" value="Unassembled WGS sequence"/>
</dbReference>
<feature type="region of interest" description="Disordered" evidence="5">
    <location>
        <begin position="32"/>
        <end position="58"/>
    </location>
</feature>
<evidence type="ECO:0000256" key="3">
    <source>
        <dbReference type="ARBA" id="ARBA00022833"/>
    </source>
</evidence>
<keyword evidence="1" id="KW-0479">Metal-binding</keyword>
<dbReference type="GO" id="GO:0008270">
    <property type="term" value="F:zinc ion binding"/>
    <property type="evidence" value="ECO:0007669"/>
    <property type="project" value="UniProtKB-KW"/>
</dbReference>
<evidence type="ECO:0000313" key="7">
    <source>
        <dbReference type="EMBL" id="KAJ1912091.1"/>
    </source>
</evidence>
<dbReference type="InterPro" id="IPR013083">
    <property type="entry name" value="Znf_RING/FYVE/PHD"/>
</dbReference>
<reference evidence="7" key="1">
    <citation type="submission" date="2022-07" db="EMBL/GenBank/DDBJ databases">
        <title>Phylogenomic reconstructions and comparative analyses of Kickxellomycotina fungi.</title>
        <authorList>
            <person name="Reynolds N.K."/>
            <person name="Stajich J.E."/>
            <person name="Barry K."/>
            <person name="Grigoriev I.V."/>
            <person name="Crous P."/>
            <person name="Smith M.E."/>
        </authorList>
    </citation>
    <scope>NUCLEOTIDE SEQUENCE</scope>
    <source>
        <strain evidence="7">NBRC 100468</strain>
    </source>
</reference>
<protein>
    <recommendedName>
        <fullName evidence="6">RING-type domain-containing protein</fullName>
    </recommendedName>
</protein>
<sequence length="164" mass="17873">MASIHRFSSGNRNAIGGGSRANNVIQVVGFGNRPGQNSHHNNLHNHHTHRHNHHQNDHTPGFLGTGVIVSGDFSDDPNIIGDIITRQMNAYDGSGGPPPASQDSINRLPRRKVNPEDVAKNAKCPVCLAELESGETVLEMPCKHLVHSDCGAEWFKEHGTCPIW</sequence>
<evidence type="ECO:0000313" key="8">
    <source>
        <dbReference type="Proteomes" id="UP001150538"/>
    </source>
</evidence>
<feature type="compositionally biased region" description="Basic residues" evidence="5">
    <location>
        <begin position="41"/>
        <end position="53"/>
    </location>
</feature>
<keyword evidence="3" id="KW-0862">Zinc</keyword>
<dbReference type="GO" id="GO:0005737">
    <property type="term" value="C:cytoplasm"/>
    <property type="evidence" value="ECO:0007669"/>
    <property type="project" value="TreeGrafter"/>
</dbReference>
<dbReference type="GO" id="GO:0061630">
    <property type="term" value="F:ubiquitin protein ligase activity"/>
    <property type="evidence" value="ECO:0007669"/>
    <property type="project" value="TreeGrafter"/>
</dbReference>
<evidence type="ECO:0000259" key="6">
    <source>
        <dbReference type="PROSITE" id="PS50089"/>
    </source>
</evidence>
<evidence type="ECO:0000256" key="5">
    <source>
        <dbReference type="SAM" id="MobiDB-lite"/>
    </source>
</evidence>